<evidence type="ECO:0008006" key="3">
    <source>
        <dbReference type="Google" id="ProtNLM"/>
    </source>
</evidence>
<protein>
    <recommendedName>
        <fullName evidence="3">Tc1-like transposase DDE domain-containing protein</fullName>
    </recommendedName>
</protein>
<accession>A0A4Y2WK04</accession>
<dbReference type="Proteomes" id="UP000499080">
    <property type="component" value="Unassembled WGS sequence"/>
</dbReference>
<dbReference type="PANTHER" id="PTHR47326:SF1">
    <property type="entry name" value="HTH PSQ-TYPE DOMAIN-CONTAINING PROTEIN"/>
    <property type="match status" value="1"/>
</dbReference>
<organism evidence="1 2">
    <name type="scientific">Araneus ventricosus</name>
    <name type="common">Orbweaver spider</name>
    <name type="synonym">Epeira ventricosa</name>
    <dbReference type="NCBI Taxonomy" id="182803"/>
    <lineage>
        <taxon>Eukaryota</taxon>
        <taxon>Metazoa</taxon>
        <taxon>Ecdysozoa</taxon>
        <taxon>Arthropoda</taxon>
        <taxon>Chelicerata</taxon>
        <taxon>Arachnida</taxon>
        <taxon>Araneae</taxon>
        <taxon>Araneomorphae</taxon>
        <taxon>Entelegynae</taxon>
        <taxon>Araneoidea</taxon>
        <taxon>Araneidae</taxon>
        <taxon>Araneus</taxon>
    </lineage>
</organism>
<gene>
    <name evidence="1" type="ORF">AVEN_195914_1</name>
</gene>
<dbReference type="EMBL" id="BGPR01060425">
    <property type="protein sequence ID" value="GBO36287.1"/>
    <property type="molecule type" value="Genomic_DNA"/>
</dbReference>
<comment type="caution">
    <text evidence="1">The sequence shown here is derived from an EMBL/GenBank/DDBJ whole genome shotgun (WGS) entry which is preliminary data.</text>
</comment>
<proteinExistence type="predicted"/>
<dbReference type="InterPro" id="IPR036397">
    <property type="entry name" value="RNaseH_sf"/>
</dbReference>
<name>A0A4Y2WK04_ARAVE</name>
<dbReference type="AlphaFoldDB" id="A0A4Y2WK04"/>
<dbReference type="GO" id="GO:0003676">
    <property type="term" value="F:nucleic acid binding"/>
    <property type="evidence" value="ECO:0007669"/>
    <property type="project" value="InterPro"/>
</dbReference>
<keyword evidence="2" id="KW-1185">Reference proteome</keyword>
<evidence type="ECO:0000313" key="2">
    <source>
        <dbReference type="Proteomes" id="UP000499080"/>
    </source>
</evidence>
<dbReference type="Gene3D" id="3.30.420.10">
    <property type="entry name" value="Ribonuclease H-like superfamily/Ribonuclease H"/>
    <property type="match status" value="1"/>
</dbReference>
<dbReference type="PANTHER" id="PTHR47326">
    <property type="entry name" value="TRANSPOSABLE ELEMENT TC3 TRANSPOSASE-LIKE PROTEIN"/>
    <property type="match status" value="1"/>
</dbReference>
<sequence>MEFIDPFFLSEKTIHGDIDLDILEIFTIPQIESYDNMIFQQDSALPHWSTSVLNCLNQHFSNGWIGQGFVTSSIARFNPLDFFMWECDQTPT</sequence>
<reference evidence="1 2" key="1">
    <citation type="journal article" date="2019" name="Sci. Rep.">
        <title>Orb-weaving spider Araneus ventricosus genome elucidates the spidroin gene catalogue.</title>
        <authorList>
            <person name="Kono N."/>
            <person name="Nakamura H."/>
            <person name="Ohtoshi R."/>
            <person name="Moran D.A.P."/>
            <person name="Shinohara A."/>
            <person name="Yoshida Y."/>
            <person name="Fujiwara M."/>
            <person name="Mori M."/>
            <person name="Tomita M."/>
            <person name="Arakawa K."/>
        </authorList>
    </citation>
    <scope>NUCLEOTIDE SEQUENCE [LARGE SCALE GENOMIC DNA]</scope>
</reference>
<evidence type="ECO:0000313" key="1">
    <source>
        <dbReference type="EMBL" id="GBO36287.1"/>
    </source>
</evidence>